<keyword evidence="8" id="KW-0677">Repeat</keyword>
<dbReference type="Gene3D" id="2.80.10.50">
    <property type="match status" value="1"/>
</dbReference>
<feature type="domain" description="MIR" evidence="15">
    <location>
        <begin position="60"/>
        <end position="114"/>
    </location>
</feature>
<dbReference type="SMART" id="SM00472">
    <property type="entry name" value="MIR"/>
    <property type="match status" value="3"/>
</dbReference>
<accession>A0A8H7ZSC0</accession>
<evidence type="ECO:0000256" key="10">
    <source>
        <dbReference type="ARBA" id="ARBA00022989"/>
    </source>
</evidence>
<gene>
    <name evidence="16" type="ORF">BJ554DRAFT_1252</name>
</gene>
<keyword evidence="9" id="KW-0256">Endoplasmic reticulum</keyword>
<dbReference type="EMBL" id="JAEFCI010008368">
    <property type="protein sequence ID" value="KAG5458504.1"/>
    <property type="molecule type" value="Genomic_DNA"/>
</dbReference>
<evidence type="ECO:0000256" key="14">
    <source>
        <dbReference type="SAM" id="Phobius"/>
    </source>
</evidence>
<dbReference type="CDD" id="cd23284">
    <property type="entry name" value="beta-trefoil_MIR_PMT2-like"/>
    <property type="match status" value="1"/>
</dbReference>
<evidence type="ECO:0000256" key="7">
    <source>
        <dbReference type="ARBA" id="ARBA00022692"/>
    </source>
</evidence>
<evidence type="ECO:0000313" key="17">
    <source>
        <dbReference type="Proteomes" id="UP000673691"/>
    </source>
</evidence>
<evidence type="ECO:0000256" key="2">
    <source>
        <dbReference type="ARBA" id="ARBA00004922"/>
    </source>
</evidence>
<dbReference type="PANTHER" id="PTHR10050">
    <property type="entry name" value="DOLICHYL-PHOSPHATE-MANNOSE--PROTEIN MANNOSYLTRANSFERASE"/>
    <property type="match status" value="1"/>
</dbReference>
<proteinExistence type="inferred from homology"/>
<dbReference type="PANTHER" id="PTHR10050:SF46">
    <property type="entry name" value="PROTEIN O-MANNOSYL-TRANSFERASE 2"/>
    <property type="match status" value="1"/>
</dbReference>
<evidence type="ECO:0000256" key="5">
    <source>
        <dbReference type="ARBA" id="ARBA00022676"/>
    </source>
</evidence>
<dbReference type="GO" id="GO:0004169">
    <property type="term" value="F:dolichyl-phosphate-mannose-protein mannosyltransferase activity"/>
    <property type="evidence" value="ECO:0007669"/>
    <property type="project" value="UniProtKB-EC"/>
</dbReference>
<dbReference type="AlphaFoldDB" id="A0A8H7ZSC0"/>
<dbReference type="Proteomes" id="UP000673691">
    <property type="component" value="Unassembled WGS sequence"/>
</dbReference>
<dbReference type="GO" id="GO:0005789">
    <property type="term" value="C:endoplasmic reticulum membrane"/>
    <property type="evidence" value="ECO:0007669"/>
    <property type="project" value="UniProtKB-SubCell"/>
</dbReference>
<feature type="transmembrane region" description="Helical" evidence="14">
    <location>
        <begin position="12"/>
        <end position="33"/>
    </location>
</feature>
<evidence type="ECO:0000256" key="3">
    <source>
        <dbReference type="ARBA" id="ARBA00007222"/>
    </source>
</evidence>
<dbReference type="FunFam" id="2.80.10.50:FF:000012">
    <property type="entry name" value="Protein O-mannosyl-transferase 1"/>
    <property type="match status" value="1"/>
</dbReference>
<evidence type="ECO:0000256" key="11">
    <source>
        <dbReference type="ARBA" id="ARBA00023136"/>
    </source>
</evidence>
<evidence type="ECO:0000256" key="13">
    <source>
        <dbReference type="ARBA" id="ARBA00045102"/>
    </source>
</evidence>
<organism evidence="16 17">
    <name type="scientific">Olpidium bornovanus</name>
    <dbReference type="NCBI Taxonomy" id="278681"/>
    <lineage>
        <taxon>Eukaryota</taxon>
        <taxon>Fungi</taxon>
        <taxon>Fungi incertae sedis</taxon>
        <taxon>Olpidiomycota</taxon>
        <taxon>Olpidiomycotina</taxon>
        <taxon>Olpidiomycetes</taxon>
        <taxon>Olpidiales</taxon>
        <taxon>Olpidiaceae</taxon>
        <taxon>Olpidium</taxon>
    </lineage>
</organism>
<dbReference type="EC" id="2.4.1.109" evidence="4"/>
<evidence type="ECO:0000256" key="12">
    <source>
        <dbReference type="ARBA" id="ARBA00045085"/>
    </source>
</evidence>
<dbReference type="InterPro" id="IPR016093">
    <property type="entry name" value="MIR_motif"/>
</dbReference>
<evidence type="ECO:0000256" key="9">
    <source>
        <dbReference type="ARBA" id="ARBA00022824"/>
    </source>
</evidence>
<comment type="catalytic activity">
    <reaction evidence="13">
        <text>a di-trans,poly-cis-dolichyl beta-D-mannosyl phosphate + L-seryl-[protein] = 3-O-(alpha-D-mannosyl)-L-seryl-[protein] + a di-trans,poly-cis-dolichyl phosphate + H(+)</text>
        <dbReference type="Rhea" id="RHEA:17377"/>
        <dbReference type="Rhea" id="RHEA-COMP:9863"/>
        <dbReference type="Rhea" id="RHEA-COMP:13546"/>
        <dbReference type="Rhea" id="RHEA-COMP:19498"/>
        <dbReference type="Rhea" id="RHEA-COMP:19501"/>
        <dbReference type="ChEBI" id="CHEBI:15378"/>
        <dbReference type="ChEBI" id="CHEBI:29999"/>
        <dbReference type="ChEBI" id="CHEBI:57683"/>
        <dbReference type="ChEBI" id="CHEBI:58211"/>
        <dbReference type="ChEBI" id="CHEBI:137321"/>
        <dbReference type="EC" id="2.4.1.109"/>
    </reaction>
</comment>
<comment type="subcellular location">
    <subcellularLocation>
        <location evidence="1">Endoplasmic reticulum membrane</location>
        <topology evidence="1">Multi-pass membrane protein</topology>
    </subcellularLocation>
</comment>
<name>A0A8H7ZSC0_9FUNG</name>
<dbReference type="InterPro" id="IPR036300">
    <property type="entry name" value="MIR_dom_sf"/>
</dbReference>
<evidence type="ECO:0000313" key="16">
    <source>
        <dbReference type="EMBL" id="KAG5458504.1"/>
    </source>
</evidence>
<comment type="pathway">
    <text evidence="2">Protein modification; protein glycosylation.</text>
</comment>
<keyword evidence="6" id="KW-0808">Transferase</keyword>
<keyword evidence="17" id="KW-1185">Reference proteome</keyword>
<evidence type="ECO:0000256" key="8">
    <source>
        <dbReference type="ARBA" id="ARBA00022737"/>
    </source>
</evidence>
<comment type="catalytic activity">
    <reaction evidence="12">
        <text>a di-trans,poly-cis-dolichyl beta-D-mannosyl phosphate + L-threonyl-[protein] = 3-O-(alpha-D-mannosyl)-L-threonyl-[protein] + a di-trans,poly-cis-dolichyl phosphate + H(+)</text>
        <dbReference type="Rhea" id="RHEA:53396"/>
        <dbReference type="Rhea" id="RHEA-COMP:11060"/>
        <dbReference type="Rhea" id="RHEA-COMP:13547"/>
        <dbReference type="Rhea" id="RHEA-COMP:19498"/>
        <dbReference type="Rhea" id="RHEA-COMP:19501"/>
        <dbReference type="ChEBI" id="CHEBI:15378"/>
        <dbReference type="ChEBI" id="CHEBI:30013"/>
        <dbReference type="ChEBI" id="CHEBI:57683"/>
        <dbReference type="ChEBI" id="CHEBI:58211"/>
        <dbReference type="ChEBI" id="CHEBI:137323"/>
        <dbReference type="EC" id="2.4.1.109"/>
    </reaction>
</comment>
<dbReference type="SUPFAM" id="SSF82109">
    <property type="entry name" value="MIR domain"/>
    <property type="match status" value="1"/>
</dbReference>
<comment type="caution">
    <text evidence="16">The sequence shown here is derived from an EMBL/GenBank/DDBJ whole genome shotgun (WGS) entry which is preliminary data.</text>
</comment>
<keyword evidence="10 14" id="KW-1133">Transmembrane helix</keyword>
<keyword evidence="7 14" id="KW-0812">Transmembrane</keyword>
<feature type="domain" description="MIR" evidence="15">
    <location>
        <begin position="126"/>
        <end position="182"/>
    </location>
</feature>
<dbReference type="Pfam" id="PF02815">
    <property type="entry name" value="MIR"/>
    <property type="match status" value="1"/>
</dbReference>
<feature type="domain" description="MIR" evidence="15">
    <location>
        <begin position="190"/>
        <end position="248"/>
    </location>
</feature>
<dbReference type="PROSITE" id="PS50919">
    <property type="entry name" value="MIR"/>
    <property type="match status" value="3"/>
</dbReference>
<evidence type="ECO:0000256" key="6">
    <source>
        <dbReference type="ARBA" id="ARBA00022679"/>
    </source>
</evidence>
<evidence type="ECO:0000259" key="15">
    <source>
        <dbReference type="PROSITE" id="PS50919"/>
    </source>
</evidence>
<comment type="similarity">
    <text evidence="3">Belongs to the glycosyltransferase 39 family.</text>
</comment>
<keyword evidence="11 14" id="KW-0472">Membrane</keyword>
<dbReference type="InterPro" id="IPR027005">
    <property type="entry name" value="PMT-like"/>
</dbReference>
<sequence>PVYVKHWATRAVCLIAVPAAIYIWSFWLHFLILNMSGPGDAQMSSLFQAGLEGNKFHENPLMIAYGSKITLKNNGYGGGLLHSHVQAYPSGSKQQQVTCYHHKDSNNNWIVRPPRDAKISQEGDEVQYVKEGDVIRLVHASTGRNLHSHAFKAPVTTSQWEVSAYGNDTVGDSNDYWRVEIVDDIYDGRVETVRSLTTRIRLRHVPQGCLLRSHGVNLPQWGFKQAEVVCDKKNDLSSLNNMWNVEQHWNEMRTKLGFCGFRLLELFGTRLRQLRGGKSGAGGGGGPIFRLPMH</sequence>
<feature type="non-terminal residue" evidence="16">
    <location>
        <position position="1"/>
    </location>
</feature>
<keyword evidence="5" id="KW-0328">Glycosyltransferase</keyword>
<reference evidence="16 17" key="1">
    <citation type="journal article" name="Sci. Rep.">
        <title>Genome-scale phylogenetic analyses confirm Olpidium as the closest living zoosporic fungus to the non-flagellated, terrestrial fungi.</title>
        <authorList>
            <person name="Chang Y."/>
            <person name="Rochon D."/>
            <person name="Sekimoto S."/>
            <person name="Wang Y."/>
            <person name="Chovatia M."/>
            <person name="Sandor L."/>
            <person name="Salamov A."/>
            <person name="Grigoriev I.V."/>
            <person name="Stajich J.E."/>
            <person name="Spatafora J.W."/>
        </authorList>
    </citation>
    <scope>NUCLEOTIDE SEQUENCE [LARGE SCALE GENOMIC DNA]</scope>
    <source>
        <strain evidence="16">S191</strain>
    </source>
</reference>
<evidence type="ECO:0000256" key="1">
    <source>
        <dbReference type="ARBA" id="ARBA00004477"/>
    </source>
</evidence>
<evidence type="ECO:0000256" key="4">
    <source>
        <dbReference type="ARBA" id="ARBA00012839"/>
    </source>
</evidence>
<dbReference type="OrthoDB" id="292747at2759"/>
<protein>
    <recommendedName>
        <fullName evidence="4">dolichyl-phosphate-mannose--protein mannosyltransferase</fullName>
        <ecNumber evidence="4">2.4.1.109</ecNumber>
    </recommendedName>
</protein>